<evidence type="ECO:0000256" key="6">
    <source>
        <dbReference type="ARBA" id="ARBA00023136"/>
    </source>
</evidence>
<dbReference type="Proteomes" id="UP000273643">
    <property type="component" value="Unassembled WGS sequence"/>
</dbReference>
<evidence type="ECO:0000256" key="2">
    <source>
        <dbReference type="ARBA" id="ARBA00005811"/>
    </source>
</evidence>
<comment type="caution">
    <text evidence="9">The sequence shown here is derived from an EMBL/GenBank/DDBJ whole genome shotgun (WGS) entry which is preliminary data.</text>
</comment>
<proteinExistence type="inferred from homology"/>
<keyword evidence="7" id="KW-0653">Protein transport</keyword>
<protein>
    <submittedName>
        <fullName evidence="9">Outer membrane transport energization protein ExbD</fullName>
    </submittedName>
</protein>
<evidence type="ECO:0000313" key="9">
    <source>
        <dbReference type="EMBL" id="ROQ21079.1"/>
    </source>
</evidence>
<keyword evidence="7" id="KW-0813">Transport</keyword>
<keyword evidence="6 8" id="KW-0472">Membrane</keyword>
<evidence type="ECO:0000256" key="1">
    <source>
        <dbReference type="ARBA" id="ARBA00004162"/>
    </source>
</evidence>
<comment type="subcellular location">
    <subcellularLocation>
        <location evidence="1">Cell membrane</location>
        <topology evidence="1">Single-pass membrane protein</topology>
    </subcellularLocation>
    <subcellularLocation>
        <location evidence="7">Cell membrane</location>
        <topology evidence="7">Single-pass type II membrane protein</topology>
    </subcellularLocation>
</comment>
<dbReference type="PANTHER" id="PTHR30558">
    <property type="entry name" value="EXBD MEMBRANE COMPONENT OF PMF-DRIVEN MACROMOLECULE IMPORT SYSTEM"/>
    <property type="match status" value="1"/>
</dbReference>
<feature type="transmembrane region" description="Helical" evidence="8">
    <location>
        <begin position="23"/>
        <end position="44"/>
    </location>
</feature>
<keyword evidence="10" id="KW-1185">Reference proteome</keyword>
<dbReference type="GO" id="GO:0022857">
    <property type="term" value="F:transmembrane transporter activity"/>
    <property type="evidence" value="ECO:0007669"/>
    <property type="project" value="InterPro"/>
</dbReference>
<dbReference type="InterPro" id="IPR003400">
    <property type="entry name" value="ExbD"/>
</dbReference>
<reference evidence="9 10" key="1">
    <citation type="submission" date="2018-11" db="EMBL/GenBank/DDBJ databases">
        <title>Genomic Encyclopedia of Type Strains, Phase IV (KMG-IV): sequencing the most valuable type-strain genomes for metagenomic binning, comparative biology and taxonomic classification.</title>
        <authorList>
            <person name="Goeker M."/>
        </authorList>
    </citation>
    <scope>NUCLEOTIDE SEQUENCE [LARGE SCALE GENOMIC DNA]</scope>
    <source>
        <strain evidence="9 10">DSM 16974</strain>
    </source>
</reference>
<dbReference type="GO" id="GO:0015031">
    <property type="term" value="P:protein transport"/>
    <property type="evidence" value="ECO:0007669"/>
    <property type="project" value="UniProtKB-KW"/>
</dbReference>
<dbReference type="AlphaFoldDB" id="A0A3N1NZ36"/>
<dbReference type="PANTHER" id="PTHR30558:SF7">
    <property type="entry name" value="TOL-PAL SYSTEM PROTEIN TOLR"/>
    <property type="match status" value="1"/>
</dbReference>
<evidence type="ECO:0000256" key="8">
    <source>
        <dbReference type="SAM" id="Phobius"/>
    </source>
</evidence>
<organism evidence="9 10">
    <name type="scientific">Marinimicrobium koreense</name>
    <dbReference type="NCBI Taxonomy" id="306545"/>
    <lineage>
        <taxon>Bacteria</taxon>
        <taxon>Pseudomonadati</taxon>
        <taxon>Pseudomonadota</taxon>
        <taxon>Gammaproteobacteria</taxon>
        <taxon>Cellvibrionales</taxon>
        <taxon>Cellvibrionaceae</taxon>
        <taxon>Marinimicrobium</taxon>
    </lineage>
</organism>
<gene>
    <name evidence="9" type="ORF">EDC38_1700</name>
</gene>
<evidence type="ECO:0000313" key="10">
    <source>
        <dbReference type="Proteomes" id="UP000273643"/>
    </source>
</evidence>
<keyword evidence="5 8" id="KW-1133">Transmembrane helix</keyword>
<dbReference type="RefSeq" id="WP_024461072.1">
    <property type="nucleotide sequence ID" value="NZ_JBHYFO010000034.1"/>
</dbReference>
<evidence type="ECO:0000256" key="5">
    <source>
        <dbReference type="ARBA" id="ARBA00022989"/>
    </source>
</evidence>
<dbReference type="OrthoDB" id="7063619at2"/>
<dbReference type="EMBL" id="RJUK01000001">
    <property type="protein sequence ID" value="ROQ21079.1"/>
    <property type="molecule type" value="Genomic_DNA"/>
</dbReference>
<sequence length="138" mass="15198">MLKQTDFSLPPIPRRTTNAEDNVLPLINVVFLLLIFFMVSGTLIQEPPFAVTPATTRHAEALDSQPEYLAIGADGRLAWMGEAIEPAGLAERLAQREQPEAPLQVRADRRLEARVLTELLAELRAGGVAQIQLLTESE</sequence>
<comment type="similarity">
    <text evidence="2 7">Belongs to the ExbD/TolR family.</text>
</comment>
<dbReference type="GO" id="GO:0005886">
    <property type="term" value="C:plasma membrane"/>
    <property type="evidence" value="ECO:0007669"/>
    <property type="project" value="UniProtKB-SubCell"/>
</dbReference>
<evidence type="ECO:0000256" key="7">
    <source>
        <dbReference type="RuleBase" id="RU003879"/>
    </source>
</evidence>
<dbReference type="Pfam" id="PF02472">
    <property type="entry name" value="ExbD"/>
    <property type="match status" value="1"/>
</dbReference>
<dbReference type="Gene3D" id="3.30.420.270">
    <property type="match status" value="1"/>
</dbReference>
<keyword evidence="4 7" id="KW-0812">Transmembrane</keyword>
<accession>A0A3N1NZ36</accession>
<evidence type="ECO:0000256" key="4">
    <source>
        <dbReference type="ARBA" id="ARBA00022692"/>
    </source>
</evidence>
<evidence type="ECO:0000256" key="3">
    <source>
        <dbReference type="ARBA" id="ARBA00022475"/>
    </source>
</evidence>
<name>A0A3N1NZ36_9GAMM</name>
<keyword evidence="3" id="KW-1003">Cell membrane</keyword>